<protein>
    <submittedName>
        <fullName evidence="1">Uncharacterized protein</fullName>
    </submittedName>
</protein>
<keyword evidence="2" id="KW-1185">Reference proteome</keyword>
<reference evidence="1 2" key="1">
    <citation type="submission" date="2018-10" db="EMBL/GenBank/DDBJ databases">
        <title>Genomic Encyclopedia of Archaeal and Bacterial Type Strains, Phase II (KMG-II): from individual species to whole genera.</title>
        <authorList>
            <person name="Goeker M."/>
        </authorList>
    </citation>
    <scope>NUCLEOTIDE SEQUENCE [LARGE SCALE GENOMIC DNA]</scope>
    <source>
        <strain evidence="1 2">DSM 29466</strain>
    </source>
</reference>
<sequence length="91" mass="9825">MSTIAELTREAMKSTETLRVLKAAESDEAFISSLIQFAETVGFSVTEDDIKKQMVVDRELAKTMGEDEFESVAGSMLGARMSGGHQSGSNC</sequence>
<comment type="caution">
    <text evidence="1">The sequence shown here is derived from an EMBL/GenBank/DDBJ whole genome shotgun (WGS) entry which is preliminary data.</text>
</comment>
<accession>A0A497X678</accession>
<dbReference type="Proteomes" id="UP000269157">
    <property type="component" value="Unassembled WGS sequence"/>
</dbReference>
<proteinExistence type="predicted"/>
<dbReference type="RefSeq" id="WP_121022179.1">
    <property type="nucleotide sequence ID" value="NZ_RCCE01000001.1"/>
</dbReference>
<dbReference type="EMBL" id="RCCE01000001">
    <property type="protein sequence ID" value="RLJ60755.1"/>
    <property type="molecule type" value="Genomic_DNA"/>
</dbReference>
<name>A0A497X678_9RHOB</name>
<organism evidence="1 2">
    <name type="scientific">Litoreibacter meonggei</name>
    <dbReference type="NCBI Taxonomy" id="1049199"/>
    <lineage>
        <taxon>Bacteria</taxon>
        <taxon>Pseudomonadati</taxon>
        <taxon>Pseudomonadota</taxon>
        <taxon>Alphaproteobacteria</taxon>
        <taxon>Rhodobacterales</taxon>
        <taxon>Roseobacteraceae</taxon>
        <taxon>Litoreibacter</taxon>
    </lineage>
</organism>
<gene>
    <name evidence="1" type="ORF">BCF46_0961</name>
</gene>
<evidence type="ECO:0000313" key="1">
    <source>
        <dbReference type="EMBL" id="RLJ60755.1"/>
    </source>
</evidence>
<evidence type="ECO:0000313" key="2">
    <source>
        <dbReference type="Proteomes" id="UP000269157"/>
    </source>
</evidence>
<dbReference type="AlphaFoldDB" id="A0A497X678"/>